<dbReference type="Pfam" id="PF00392">
    <property type="entry name" value="GntR"/>
    <property type="match status" value="1"/>
</dbReference>
<dbReference type="RefSeq" id="WP_092354836.1">
    <property type="nucleotide sequence ID" value="NZ_FOIN01000025.1"/>
</dbReference>
<dbReference type="SMART" id="SM00345">
    <property type="entry name" value="HTH_GNTR"/>
    <property type="match status" value="1"/>
</dbReference>
<protein>
    <submittedName>
        <fullName evidence="5">DNA-binding transcriptional regulator YhcF, GntR family</fullName>
    </submittedName>
</protein>
<proteinExistence type="predicted"/>
<dbReference type="CDD" id="cd07377">
    <property type="entry name" value="WHTH_GntR"/>
    <property type="match status" value="1"/>
</dbReference>
<dbReference type="InterPro" id="IPR036390">
    <property type="entry name" value="WH_DNA-bd_sf"/>
</dbReference>
<dbReference type="AlphaFoldDB" id="A0A1I0G2Y6"/>
<name>A0A1I0G2Y6_9FIRM</name>
<feature type="domain" description="HTH gntR-type" evidence="4">
    <location>
        <begin position="9"/>
        <end position="77"/>
    </location>
</feature>
<accession>A0A1I0G2Y6</accession>
<dbReference type="GO" id="GO:0003677">
    <property type="term" value="F:DNA binding"/>
    <property type="evidence" value="ECO:0007669"/>
    <property type="project" value="UniProtKB-KW"/>
</dbReference>
<dbReference type="GO" id="GO:0003700">
    <property type="term" value="F:DNA-binding transcription factor activity"/>
    <property type="evidence" value="ECO:0007669"/>
    <property type="project" value="InterPro"/>
</dbReference>
<dbReference type="EMBL" id="FOIN01000025">
    <property type="protein sequence ID" value="SET65272.1"/>
    <property type="molecule type" value="Genomic_DNA"/>
</dbReference>
<dbReference type="InterPro" id="IPR036388">
    <property type="entry name" value="WH-like_DNA-bd_sf"/>
</dbReference>
<evidence type="ECO:0000259" key="4">
    <source>
        <dbReference type="PROSITE" id="PS50949"/>
    </source>
</evidence>
<keyword evidence="2 5" id="KW-0238">DNA-binding</keyword>
<reference evidence="6" key="1">
    <citation type="submission" date="2016-10" db="EMBL/GenBank/DDBJ databases">
        <authorList>
            <person name="Varghese N."/>
            <person name="Submissions S."/>
        </authorList>
    </citation>
    <scope>NUCLEOTIDE SEQUENCE [LARGE SCALE GENOMIC DNA]</scope>
    <source>
        <strain evidence="6">DSM 1551</strain>
    </source>
</reference>
<dbReference type="PANTHER" id="PTHR38445:SF6">
    <property type="entry name" value="GNTR-FAMILY TRANSCRIPTIONAL REGULATOR"/>
    <property type="match status" value="1"/>
</dbReference>
<evidence type="ECO:0000256" key="3">
    <source>
        <dbReference type="ARBA" id="ARBA00023163"/>
    </source>
</evidence>
<keyword evidence="3" id="KW-0804">Transcription</keyword>
<keyword evidence="6" id="KW-1185">Reference proteome</keyword>
<gene>
    <name evidence="5" type="ORF">SAMN04489758_12510</name>
</gene>
<dbReference type="OrthoDB" id="163333at2"/>
<evidence type="ECO:0000256" key="2">
    <source>
        <dbReference type="ARBA" id="ARBA00023125"/>
    </source>
</evidence>
<dbReference type="Gene3D" id="1.10.10.10">
    <property type="entry name" value="Winged helix-like DNA-binding domain superfamily/Winged helix DNA-binding domain"/>
    <property type="match status" value="1"/>
</dbReference>
<dbReference type="SUPFAM" id="SSF46785">
    <property type="entry name" value="Winged helix' DNA-binding domain"/>
    <property type="match status" value="1"/>
</dbReference>
<dbReference type="Proteomes" id="UP000198558">
    <property type="component" value="Unassembled WGS sequence"/>
</dbReference>
<dbReference type="InterPro" id="IPR000524">
    <property type="entry name" value="Tscrpt_reg_HTH_GntR"/>
</dbReference>
<keyword evidence="1" id="KW-0805">Transcription regulation</keyword>
<sequence length="118" mass="13832">MKYDFNNNLPIYIQVMDEIKKKIFNGSYLFGTKIDSVRDLALEYGVNPNTVQKALSELEREGLLYSKRSSGRFVSEDIELIENFKKEIIVEKVKIFVKEMEELGYSKEEIIKLIEELN</sequence>
<dbReference type="GeneID" id="78288859"/>
<evidence type="ECO:0000313" key="5">
    <source>
        <dbReference type="EMBL" id="SET65272.1"/>
    </source>
</evidence>
<dbReference type="PROSITE" id="PS50949">
    <property type="entry name" value="HTH_GNTR"/>
    <property type="match status" value="1"/>
</dbReference>
<dbReference type="PANTHER" id="PTHR38445">
    <property type="entry name" value="HTH-TYPE TRANSCRIPTIONAL REPRESSOR YTRA"/>
    <property type="match status" value="1"/>
</dbReference>
<evidence type="ECO:0000256" key="1">
    <source>
        <dbReference type="ARBA" id="ARBA00023015"/>
    </source>
</evidence>
<evidence type="ECO:0000313" key="6">
    <source>
        <dbReference type="Proteomes" id="UP000198558"/>
    </source>
</evidence>
<organism evidence="5 6">
    <name type="scientific">Thomasclavelia cocleata</name>
    <dbReference type="NCBI Taxonomy" id="69824"/>
    <lineage>
        <taxon>Bacteria</taxon>
        <taxon>Bacillati</taxon>
        <taxon>Bacillota</taxon>
        <taxon>Erysipelotrichia</taxon>
        <taxon>Erysipelotrichales</taxon>
        <taxon>Coprobacillaceae</taxon>
        <taxon>Thomasclavelia</taxon>
    </lineage>
</organism>